<feature type="transmembrane region" description="Helical" evidence="11">
    <location>
        <begin position="291"/>
        <end position="316"/>
    </location>
</feature>
<dbReference type="PROSITE" id="PS00624">
    <property type="entry name" value="GMC_OXRED_2"/>
    <property type="match status" value="1"/>
</dbReference>
<dbReference type="GO" id="GO:0005576">
    <property type="term" value="C:extracellular region"/>
    <property type="evidence" value="ECO:0007669"/>
    <property type="project" value="UniProtKB-SubCell"/>
</dbReference>
<keyword evidence="11" id="KW-0472">Membrane</keyword>
<comment type="similarity">
    <text evidence="4">Belongs to the GMC oxidoreductase family.</text>
</comment>
<keyword evidence="8" id="KW-1015">Disulfide bond</keyword>
<dbReference type="Gene3D" id="3.50.50.60">
    <property type="entry name" value="FAD/NAD(P)-binding domain"/>
    <property type="match status" value="1"/>
</dbReference>
<dbReference type="SMART" id="SM00747">
    <property type="entry name" value="CFEM"/>
    <property type="match status" value="1"/>
</dbReference>
<feature type="transmembrane region" description="Helical" evidence="11">
    <location>
        <begin position="131"/>
        <end position="150"/>
    </location>
</feature>
<dbReference type="PANTHER" id="PTHR11552:SF213">
    <property type="entry name" value="DEHYDROGENASE, PUTATIVE-RELATED"/>
    <property type="match status" value="1"/>
</dbReference>
<proteinExistence type="inferred from homology"/>
<dbReference type="InterPro" id="IPR000172">
    <property type="entry name" value="GMC_OxRdtase_N"/>
</dbReference>
<keyword evidence="11" id="KW-0812">Transmembrane</keyword>
<reference evidence="14 15" key="1">
    <citation type="submission" date="2020-05" db="EMBL/GenBank/DDBJ databases">
        <title>Identification and distribution of gene clusters putatively required for synthesis of sphingolipid metabolism inhibitors in phylogenetically diverse species of the filamentous fungus Fusarium.</title>
        <authorList>
            <person name="Kim H.-S."/>
            <person name="Busman M."/>
            <person name="Brown D.W."/>
            <person name="Divon H."/>
            <person name="Uhlig S."/>
            <person name="Proctor R.H."/>
        </authorList>
    </citation>
    <scope>NUCLEOTIDE SEQUENCE [LARGE SCALE GENOMIC DNA]</scope>
    <source>
        <strain evidence="14 15">NRRL 66243</strain>
    </source>
</reference>
<evidence type="ECO:0000256" key="8">
    <source>
        <dbReference type="ARBA" id="ARBA00023157"/>
    </source>
</evidence>
<evidence type="ECO:0000256" key="2">
    <source>
        <dbReference type="ARBA" id="ARBA00004613"/>
    </source>
</evidence>
<keyword evidence="6" id="KW-0325">Glycoprotein</keyword>
<dbReference type="Pfam" id="PF00732">
    <property type="entry name" value="GMC_oxred_N"/>
    <property type="match status" value="1"/>
</dbReference>
<evidence type="ECO:0000256" key="4">
    <source>
        <dbReference type="ARBA" id="ARBA00010790"/>
    </source>
</evidence>
<accession>A0A8H5RYQ5</accession>
<organism evidence="14 15">
    <name type="scientific">Fusarium tjaetaba</name>
    <dbReference type="NCBI Taxonomy" id="1567544"/>
    <lineage>
        <taxon>Eukaryota</taxon>
        <taxon>Fungi</taxon>
        <taxon>Dikarya</taxon>
        <taxon>Ascomycota</taxon>
        <taxon>Pezizomycotina</taxon>
        <taxon>Sordariomycetes</taxon>
        <taxon>Hypocreomycetidae</taxon>
        <taxon>Hypocreales</taxon>
        <taxon>Nectriaceae</taxon>
        <taxon>Fusarium</taxon>
        <taxon>Fusarium fujikuroi species complex</taxon>
    </lineage>
</organism>
<evidence type="ECO:0000256" key="5">
    <source>
        <dbReference type="ARBA" id="ARBA00022525"/>
    </source>
</evidence>
<feature type="chain" id="PRO_5034107927" evidence="12">
    <location>
        <begin position="23"/>
        <end position="1103"/>
    </location>
</feature>
<dbReference type="PANTHER" id="PTHR11552">
    <property type="entry name" value="GLUCOSE-METHANOL-CHOLINE GMC OXIDOREDUCTASE"/>
    <property type="match status" value="1"/>
</dbReference>
<evidence type="ECO:0000256" key="7">
    <source>
        <dbReference type="ARBA" id="ARBA00022729"/>
    </source>
</evidence>
<dbReference type="InterPro" id="IPR036188">
    <property type="entry name" value="FAD/NAD-bd_sf"/>
</dbReference>
<dbReference type="Gene3D" id="3.30.560.10">
    <property type="entry name" value="Glucose Oxidase, domain 3"/>
    <property type="match status" value="1"/>
</dbReference>
<dbReference type="InterPro" id="IPR049326">
    <property type="entry name" value="Rhodopsin_dom_fungi"/>
</dbReference>
<keyword evidence="5" id="KW-0964">Secreted</keyword>
<dbReference type="RefSeq" id="XP_037209219.1">
    <property type="nucleotide sequence ID" value="XM_037349866.1"/>
</dbReference>
<dbReference type="InterPro" id="IPR008427">
    <property type="entry name" value="Extracellular_membr_CFEM_dom"/>
</dbReference>
<dbReference type="GO" id="GO:0098552">
    <property type="term" value="C:side of membrane"/>
    <property type="evidence" value="ECO:0007669"/>
    <property type="project" value="UniProtKB-KW"/>
</dbReference>
<evidence type="ECO:0000256" key="3">
    <source>
        <dbReference type="ARBA" id="ARBA00010031"/>
    </source>
</evidence>
<evidence type="ECO:0000256" key="10">
    <source>
        <dbReference type="SAM" id="MobiDB-lite"/>
    </source>
</evidence>
<evidence type="ECO:0000313" key="15">
    <source>
        <dbReference type="Proteomes" id="UP000530670"/>
    </source>
</evidence>
<gene>
    <name evidence="14" type="ORF">FTJAE_3556</name>
</gene>
<dbReference type="GO" id="GO:0050660">
    <property type="term" value="F:flavin adenine dinucleotide binding"/>
    <property type="evidence" value="ECO:0007669"/>
    <property type="project" value="InterPro"/>
</dbReference>
<evidence type="ECO:0000256" key="12">
    <source>
        <dbReference type="SAM" id="SignalP"/>
    </source>
</evidence>
<feature type="transmembrane region" description="Helical" evidence="11">
    <location>
        <begin position="257"/>
        <end position="279"/>
    </location>
</feature>
<keyword evidence="15" id="KW-1185">Reference proteome</keyword>
<evidence type="ECO:0000313" key="14">
    <source>
        <dbReference type="EMBL" id="KAF5642399.1"/>
    </source>
</evidence>
<keyword evidence="11" id="KW-1133">Transmembrane helix</keyword>
<dbReference type="Pfam" id="PF05199">
    <property type="entry name" value="GMC_oxred_C"/>
    <property type="match status" value="1"/>
</dbReference>
<dbReference type="GeneID" id="59302136"/>
<feature type="signal peptide" evidence="12">
    <location>
        <begin position="1"/>
        <end position="22"/>
    </location>
</feature>
<evidence type="ECO:0000259" key="13">
    <source>
        <dbReference type="PROSITE" id="PS00624"/>
    </source>
</evidence>
<dbReference type="Pfam" id="PF05730">
    <property type="entry name" value="CFEM"/>
    <property type="match status" value="1"/>
</dbReference>
<feature type="region of interest" description="Disordered" evidence="10">
    <location>
        <begin position="416"/>
        <end position="466"/>
    </location>
</feature>
<dbReference type="SUPFAM" id="SSF54373">
    <property type="entry name" value="FAD-linked reductases, C-terminal domain"/>
    <property type="match status" value="1"/>
</dbReference>
<feature type="domain" description="Glucose-methanol-choline oxidoreductase N-terminal" evidence="13">
    <location>
        <begin position="803"/>
        <end position="817"/>
    </location>
</feature>
<name>A0A8H5RYQ5_9HYPO</name>
<dbReference type="Proteomes" id="UP000530670">
    <property type="component" value="Unassembled WGS sequence"/>
</dbReference>
<dbReference type="OrthoDB" id="269227at2759"/>
<feature type="transmembrane region" description="Helical" evidence="11">
    <location>
        <begin position="95"/>
        <end position="119"/>
    </location>
</feature>
<keyword evidence="9" id="KW-0449">Lipoprotein</keyword>
<evidence type="ECO:0000256" key="9">
    <source>
        <dbReference type="ARBA" id="ARBA00023288"/>
    </source>
</evidence>
<evidence type="ECO:0000256" key="6">
    <source>
        <dbReference type="ARBA" id="ARBA00022622"/>
    </source>
</evidence>
<dbReference type="EMBL" id="JAAQRI010000069">
    <property type="protein sequence ID" value="KAF5642399.1"/>
    <property type="molecule type" value="Genomic_DNA"/>
</dbReference>
<keyword evidence="6" id="KW-0336">GPI-anchor</keyword>
<comment type="caution">
    <text evidence="14">The sequence shown here is derived from an EMBL/GenBank/DDBJ whole genome shotgun (WGS) entry which is preliminary data.</text>
</comment>
<dbReference type="SUPFAM" id="SSF51905">
    <property type="entry name" value="FAD/NAD(P)-binding domain"/>
    <property type="match status" value="1"/>
</dbReference>
<feature type="transmembrane region" description="Helical" evidence="11">
    <location>
        <begin position="209"/>
        <end position="229"/>
    </location>
</feature>
<sequence length="1103" mass="120523">MKLLGSLALVLALFQLGVSAAAAPEEPPTCGALCIEELAIKSSCGLNTTCICTNAELNEQITLCVAANCTVRESLLTQSYSKHTCNAPSRDRTTLVWVIGIVFLILGLIGFGLRVMARVFVVKQTWGADDWVMLLAVAMMIPLNALSVQISRVGLGKDIWNVQPDDITDFLYLFYWDELLYLGALPITKISILLFYLKVFPGKHIRLACWIFIGLNVAYFITFELISIFQCRPIDGAWKAWDKEYKAKCNNINLQGWFAAILNIILDVGTMVIPLKELYGLSMSLKKKIQLMLMFSVGIFVTIVSAVRLQSLASYATTSNVTQDYVEIGYWSTIEVPVGIICACMPAIRALFGIVFPKVFASTNRSKNSYANISESKQPTGDRKGGATPQITIETEISTRYSRHHDDSSVIELTQMGRDQQQQAHEETAWTDRRPAVPREPTGQACPDPRSLAQRSSPKSHNPFIGKRDTAIEYDYVVVGSGAGGGPVAANLAVAGFKVLLIDAGGDSGDDWVEKLPALHLMSTEFEDTRWNYFVNHYPDERQQKKDSKMVYQKTDGSYYTGLTPPKDAKPLGVLYPRAGTLGGCTRHNALITIAAHDSDWSYIASLTGDDSWNPDNMRDYFKKIEKNMYLPSSIIGHGFSGWLGTSLTSLSLVVEDQKLLSLIISAASAMGKGLLGFVLNTVAGLGQVLLRDLNAPGQTSKTGLYQVPLAMTDNVRGGPRDFILNTAKATNKDGSRKYHLDIKLNTLVTKINFDKSGSKPRAVGVNYMQGASLYRADPRSGSAKSTGTGSVMAKREVIISAGSFNTPQLLKLSGIGPKKELDSFKIPVVVDLPGVGTNMQDRYENTVIGKTDSDFVITSKCTFLETQPDPCLEQYKKGLGPITKGVYGTNGIAIAIVLKSSVAEDEPDLLISGAPAKFKGYFPGYAADSLADAEHWAWIILKAHSRNNAGTVTLKSTDPRDMPSINFNYFDTGVNTNGEGDKDLQATYEGFQFARRAFDDLIPLDGDFPEVWPGSQTNNEKKAKQFLKDEAWGHHASCTAAIGADDDPMAVLDSEFKVRGTEGLRVVDASVFPKIPGFYIALPLYIVAEKASDVIIKAAKSS</sequence>
<comment type="similarity">
    <text evidence="3">Belongs to the RBT5 family.</text>
</comment>
<dbReference type="Pfam" id="PF20684">
    <property type="entry name" value="Fung_rhodopsin"/>
    <property type="match status" value="1"/>
</dbReference>
<comment type="subcellular location">
    <subcellularLocation>
        <location evidence="1">Membrane</location>
        <topology evidence="1">Lipid-anchor</topology>
        <topology evidence="1">GPI-anchor</topology>
    </subcellularLocation>
    <subcellularLocation>
        <location evidence="2">Secreted</location>
    </subcellularLocation>
</comment>
<feature type="transmembrane region" description="Helical" evidence="11">
    <location>
        <begin position="336"/>
        <end position="356"/>
    </location>
</feature>
<feature type="compositionally biased region" description="Basic and acidic residues" evidence="10">
    <location>
        <begin position="424"/>
        <end position="437"/>
    </location>
</feature>
<evidence type="ECO:0000256" key="1">
    <source>
        <dbReference type="ARBA" id="ARBA00004589"/>
    </source>
</evidence>
<feature type="transmembrane region" description="Helical" evidence="11">
    <location>
        <begin position="179"/>
        <end position="197"/>
    </location>
</feature>
<dbReference type="InterPro" id="IPR007867">
    <property type="entry name" value="GMC_OxRtase_C"/>
</dbReference>
<keyword evidence="7 12" id="KW-0732">Signal</keyword>
<dbReference type="GO" id="GO:0016614">
    <property type="term" value="F:oxidoreductase activity, acting on CH-OH group of donors"/>
    <property type="evidence" value="ECO:0007669"/>
    <property type="project" value="InterPro"/>
</dbReference>
<dbReference type="AlphaFoldDB" id="A0A8H5RYQ5"/>
<protein>
    <submittedName>
        <fullName evidence="14">Choline dehydrogenase</fullName>
    </submittedName>
</protein>
<dbReference type="InterPro" id="IPR012132">
    <property type="entry name" value="GMC_OxRdtase"/>
</dbReference>
<evidence type="ECO:0000256" key="11">
    <source>
        <dbReference type="SAM" id="Phobius"/>
    </source>
</evidence>